<evidence type="ECO:0000313" key="2">
    <source>
        <dbReference type="Proteomes" id="UP000188268"/>
    </source>
</evidence>
<comment type="caution">
    <text evidence="1">The sequence shown here is derived from an EMBL/GenBank/DDBJ whole genome shotgun (WGS) entry which is preliminary data.</text>
</comment>
<keyword evidence="2" id="KW-1185">Reference proteome</keyword>
<reference evidence="1 2" key="1">
    <citation type="submission" date="2013-09" db="EMBL/GenBank/DDBJ databases">
        <title>Corchorus capsularis genome sequencing.</title>
        <authorList>
            <person name="Alam M."/>
            <person name="Haque M.S."/>
            <person name="Islam M.S."/>
            <person name="Emdad E.M."/>
            <person name="Islam M.M."/>
            <person name="Ahmed B."/>
            <person name="Halim A."/>
            <person name="Hossen Q.M.M."/>
            <person name="Hossain M.Z."/>
            <person name="Ahmed R."/>
            <person name="Khan M.M."/>
            <person name="Islam R."/>
            <person name="Rashid M.M."/>
            <person name="Khan S.A."/>
            <person name="Rahman M.S."/>
            <person name="Alam M."/>
        </authorList>
    </citation>
    <scope>NUCLEOTIDE SEQUENCE [LARGE SCALE GENOMIC DNA]</scope>
    <source>
        <strain evidence="2">cv. CVL-1</strain>
        <tissue evidence="1">Whole seedling</tissue>
    </source>
</reference>
<evidence type="ECO:0000313" key="1">
    <source>
        <dbReference type="EMBL" id="OMO94510.1"/>
    </source>
</evidence>
<gene>
    <name evidence="1" type="ORF">CCACVL1_05961</name>
</gene>
<name>A0A1R3JI97_COCAP</name>
<proteinExistence type="predicted"/>
<dbReference type="Gramene" id="OMO94510">
    <property type="protein sequence ID" value="OMO94510"/>
    <property type="gene ID" value="CCACVL1_05961"/>
</dbReference>
<dbReference type="AlphaFoldDB" id="A0A1R3JI97"/>
<sequence length="33" mass="3623">MASKSSERVIIPISDPRFVYCVLAGSLQIAWAN</sequence>
<protein>
    <submittedName>
        <fullName evidence="1">Uncharacterized protein</fullName>
    </submittedName>
</protein>
<accession>A0A1R3JI97</accession>
<dbReference type="Proteomes" id="UP000188268">
    <property type="component" value="Unassembled WGS sequence"/>
</dbReference>
<dbReference type="EMBL" id="AWWV01007831">
    <property type="protein sequence ID" value="OMO94510.1"/>
    <property type="molecule type" value="Genomic_DNA"/>
</dbReference>
<organism evidence="1 2">
    <name type="scientific">Corchorus capsularis</name>
    <name type="common">Jute</name>
    <dbReference type="NCBI Taxonomy" id="210143"/>
    <lineage>
        <taxon>Eukaryota</taxon>
        <taxon>Viridiplantae</taxon>
        <taxon>Streptophyta</taxon>
        <taxon>Embryophyta</taxon>
        <taxon>Tracheophyta</taxon>
        <taxon>Spermatophyta</taxon>
        <taxon>Magnoliopsida</taxon>
        <taxon>eudicotyledons</taxon>
        <taxon>Gunneridae</taxon>
        <taxon>Pentapetalae</taxon>
        <taxon>rosids</taxon>
        <taxon>malvids</taxon>
        <taxon>Malvales</taxon>
        <taxon>Malvaceae</taxon>
        <taxon>Grewioideae</taxon>
        <taxon>Apeibeae</taxon>
        <taxon>Corchorus</taxon>
    </lineage>
</organism>